<reference evidence="2" key="1">
    <citation type="submission" date="2018-05" db="EMBL/GenBank/DDBJ databases">
        <authorList>
            <person name="Lanie J.A."/>
            <person name="Ng W.-L."/>
            <person name="Kazmierczak K.M."/>
            <person name="Andrzejewski T.M."/>
            <person name="Davidsen T.M."/>
            <person name="Wayne K.J."/>
            <person name="Tettelin H."/>
            <person name="Glass J.I."/>
            <person name="Rusch D."/>
            <person name="Podicherti R."/>
            <person name="Tsui H.-C.T."/>
            <person name="Winkler M.E."/>
        </authorList>
    </citation>
    <scope>NUCLEOTIDE SEQUENCE</scope>
</reference>
<sequence length="49" mass="5534">VEKPGQIWSGRVRKESSANGVHRKDSVGAGVYLYRINVENLLINHKGDW</sequence>
<feature type="non-terminal residue" evidence="2">
    <location>
        <position position="1"/>
    </location>
</feature>
<feature type="region of interest" description="Disordered" evidence="1">
    <location>
        <begin position="1"/>
        <end position="21"/>
    </location>
</feature>
<organism evidence="2">
    <name type="scientific">marine metagenome</name>
    <dbReference type="NCBI Taxonomy" id="408172"/>
    <lineage>
        <taxon>unclassified sequences</taxon>
        <taxon>metagenomes</taxon>
        <taxon>ecological metagenomes</taxon>
    </lineage>
</organism>
<gene>
    <name evidence="2" type="ORF">METZ01_LOCUS83053</name>
</gene>
<accession>A0A381UPW9</accession>
<evidence type="ECO:0000313" key="2">
    <source>
        <dbReference type="EMBL" id="SVA30199.1"/>
    </source>
</evidence>
<evidence type="ECO:0000256" key="1">
    <source>
        <dbReference type="SAM" id="MobiDB-lite"/>
    </source>
</evidence>
<proteinExistence type="predicted"/>
<dbReference type="AlphaFoldDB" id="A0A381UPW9"/>
<feature type="compositionally biased region" description="Basic and acidic residues" evidence="1">
    <location>
        <begin position="12"/>
        <end position="21"/>
    </location>
</feature>
<protein>
    <submittedName>
        <fullName evidence="2">Uncharacterized protein</fullName>
    </submittedName>
</protein>
<name>A0A381UPW9_9ZZZZ</name>
<dbReference type="EMBL" id="UINC01006885">
    <property type="protein sequence ID" value="SVA30199.1"/>
    <property type="molecule type" value="Genomic_DNA"/>
</dbReference>